<keyword evidence="1" id="KW-0805">Transcription regulation</keyword>
<feature type="transmembrane region" description="Helical" evidence="5">
    <location>
        <begin position="177"/>
        <end position="203"/>
    </location>
</feature>
<name>U4TKW1_9LACO</name>
<keyword evidence="4" id="KW-0804">Transcription</keyword>
<dbReference type="Proteomes" id="UP000030647">
    <property type="component" value="Unassembled WGS sequence"/>
</dbReference>
<evidence type="ECO:0000256" key="4">
    <source>
        <dbReference type="ARBA" id="ARBA00023163"/>
    </source>
</evidence>
<dbReference type="InterPro" id="IPR039425">
    <property type="entry name" value="RNA_pol_sigma-70-like"/>
</dbReference>
<dbReference type="SUPFAM" id="SSF88946">
    <property type="entry name" value="Sigma2 domain of RNA polymerase sigma factors"/>
    <property type="match status" value="1"/>
</dbReference>
<evidence type="ECO:0000313" key="7">
    <source>
        <dbReference type="EMBL" id="ERL65491.1"/>
    </source>
</evidence>
<dbReference type="EMBL" id="KI271586">
    <property type="protein sequence ID" value="ERL65491.1"/>
    <property type="molecule type" value="Genomic_DNA"/>
</dbReference>
<organism evidence="7 8">
    <name type="scientific">Schleiferilactobacillus shenzhenensis LY-73</name>
    <dbReference type="NCBI Taxonomy" id="1231336"/>
    <lineage>
        <taxon>Bacteria</taxon>
        <taxon>Bacillati</taxon>
        <taxon>Bacillota</taxon>
        <taxon>Bacilli</taxon>
        <taxon>Lactobacillales</taxon>
        <taxon>Lactobacillaceae</taxon>
        <taxon>Schleiferilactobacillus</taxon>
    </lineage>
</organism>
<evidence type="ECO:0000256" key="5">
    <source>
        <dbReference type="SAM" id="Phobius"/>
    </source>
</evidence>
<dbReference type="GO" id="GO:0016987">
    <property type="term" value="F:sigma factor activity"/>
    <property type="evidence" value="ECO:0007669"/>
    <property type="project" value="UniProtKB-KW"/>
</dbReference>
<dbReference type="PANTHER" id="PTHR43133">
    <property type="entry name" value="RNA POLYMERASE ECF-TYPE SIGMA FACTO"/>
    <property type="match status" value="1"/>
</dbReference>
<keyword evidence="8" id="KW-1185">Reference proteome</keyword>
<dbReference type="GO" id="GO:0006352">
    <property type="term" value="P:DNA-templated transcription initiation"/>
    <property type="evidence" value="ECO:0007669"/>
    <property type="project" value="InterPro"/>
</dbReference>
<evidence type="ECO:0000256" key="2">
    <source>
        <dbReference type="ARBA" id="ARBA00023082"/>
    </source>
</evidence>
<dbReference type="RefSeq" id="WP_022529165.1">
    <property type="nucleotide sequence ID" value="NZ_KI271586.1"/>
</dbReference>
<evidence type="ECO:0000259" key="6">
    <source>
        <dbReference type="Pfam" id="PF04542"/>
    </source>
</evidence>
<gene>
    <name evidence="7" type="ORF">L248_2564</name>
</gene>
<keyword evidence="5" id="KW-1133">Transmembrane helix</keyword>
<dbReference type="InterPro" id="IPR013325">
    <property type="entry name" value="RNA_pol_sigma_r2"/>
</dbReference>
<proteinExistence type="predicted"/>
<evidence type="ECO:0000256" key="1">
    <source>
        <dbReference type="ARBA" id="ARBA00023015"/>
    </source>
</evidence>
<dbReference type="eggNOG" id="COG1595">
    <property type="taxonomic scope" value="Bacteria"/>
</dbReference>
<dbReference type="OrthoDB" id="9794508at2"/>
<keyword evidence="5" id="KW-0812">Transmembrane</keyword>
<keyword evidence="3" id="KW-0238">DNA-binding</keyword>
<keyword evidence="5" id="KW-0472">Membrane</keyword>
<dbReference type="HOGENOM" id="CLU_1325002_0_0_9"/>
<dbReference type="Gene3D" id="1.10.1740.10">
    <property type="match status" value="1"/>
</dbReference>
<dbReference type="InterPro" id="IPR007627">
    <property type="entry name" value="RNA_pol_sigma70_r2"/>
</dbReference>
<dbReference type="AlphaFoldDB" id="U4TKW1"/>
<sequence length="207" mass="22947">MSVDAVTAEYLVNEYGSALYGFCRKLTRNTADADDLYQQTFLRLLVMPAAIDLDHNPRGFLMAVAVRLWHDSQRKCARRDRIAPVHAGKDVDSVADQTRASDDWAVRERQNDVQAAVGDLPDKLRVPVLLYFLVGRPHTEVICPHCGARTDGSKPYCANCGEPLTGVAPTVQPVAKWPLIVGLVCFALPIVYMIVIAGILMFVPRFH</sequence>
<evidence type="ECO:0000256" key="3">
    <source>
        <dbReference type="ARBA" id="ARBA00023125"/>
    </source>
</evidence>
<dbReference type="Pfam" id="PF04542">
    <property type="entry name" value="Sigma70_r2"/>
    <property type="match status" value="1"/>
</dbReference>
<feature type="domain" description="RNA polymerase sigma-70 region 2" evidence="6">
    <location>
        <begin position="11"/>
        <end position="78"/>
    </location>
</feature>
<evidence type="ECO:0000313" key="8">
    <source>
        <dbReference type="Proteomes" id="UP000030647"/>
    </source>
</evidence>
<keyword evidence="2" id="KW-0731">Sigma factor</keyword>
<protein>
    <recommendedName>
        <fullName evidence="6">RNA polymerase sigma-70 region 2 domain-containing protein</fullName>
    </recommendedName>
</protein>
<dbReference type="NCBIfam" id="TIGR02937">
    <property type="entry name" value="sigma70-ECF"/>
    <property type="match status" value="1"/>
</dbReference>
<dbReference type="InterPro" id="IPR014284">
    <property type="entry name" value="RNA_pol_sigma-70_dom"/>
</dbReference>
<dbReference type="STRING" id="1231336.L248_2564"/>
<dbReference type="PANTHER" id="PTHR43133:SF8">
    <property type="entry name" value="RNA POLYMERASE SIGMA FACTOR HI_1459-RELATED"/>
    <property type="match status" value="1"/>
</dbReference>
<dbReference type="GO" id="GO:0003677">
    <property type="term" value="F:DNA binding"/>
    <property type="evidence" value="ECO:0007669"/>
    <property type="project" value="UniProtKB-KW"/>
</dbReference>
<accession>U4TKW1</accession>
<reference evidence="8" key="1">
    <citation type="journal article" date="2013" name="Genome Announc.">
        <title>Whole-Genome Sequencing of Lactobacillus shenzhenensis Strain LY-73T.</title>
        <authorList>
            <person name="Lin Z."/>
            <person name="Liu Z."/>
            <person name="Yang R."/>
            <person name="Zou Y."/>
            <person name="Wan D."/>
            <person name="Chen J."/>
            <person name="Guo M."/>
            <person name="Zhao J."/>
            <person name="Fang C."/>
            <person name="Yang R."/>
            <person name="Liu F."/>
        </authorList>
    </citation>
    <scope>NUCLEOTIDE SEQUENCE [LARGE SCALE GENOMIC DNA]</scope>
    <source>
        <strain evidence="8">LY-73</strain>
    </source>
</reference>